<name>X1TB38_9ZZZZ</name>
<gene>
    <name evidence="1" type="ORF">S12H4_28377</name>
</gene>
<proteinExistence type="predicted"/>
<comment type="caution">
    <text evidence="1">The sequence shown here is derived from an EMBL/GenBank/DDBJ whole genome shotgun (WGS) entry which is preliminary data.</text>
</comment>
<organism evidence="1">
    <name type="scientific">marine sediment metagenome</name>
    <dbReference type="NCBI Taxonomy" id="412755"/>
    <lineage>
        <taxon>unclassified sequences</taxon>
        <taxon>metagenomes</taxon>
        <taxon>ecological metagenomes</taxon>
    </lineage>
</organism>
<reference evidence="1" key="1">
    <citation type="journal article" date="2014" name="Front. Microbiol.">
        <title>High frequency of phylogenetically diverse reductive dehalogenase-homologous genes in deep subseafloor sedimentary metagenomes.</title>
        <authorList>
            <person name="Kawai M."/>
            <person name="Futagami T."/>
            <person name="Toyoda A."/>
            <person name="Takaki Y."/>
            <person name="Nishi S."/>
            <person name="Hori S."/>
            <person name="Arai W."/>
            <person name="Tsubouchi T."/>
            <person name="Morono Y."/>
            <person name="Uchiyama I."/>
            <person name="Ito T."/>
            <person name="Fujiyama A."/>
            <person name="Inagaki F."/>
            <person name="Takami H."/>
        </authorList>
    </citation>
    <scope>NUCLEOTIDE SEQUENCE</scope>
    <source>
        <strain evidence="1">Expedition CK06-06</strain>
    </source>
</reference>
<feature type="non-terminal residue" evidence="1">
    <location>
        <position position="1"/>
    </location>
</feature>
<evidence type="ECO:0000313" key="1">
    <source>
        <dbReference type="EMBL" id="GAJ02543.1"/>
    </source>
</evidence>
<protein>
    <submittedName>
        <fullName evidence="1">Uncharacterized protein</fullName>
    </submittedName>
</protein>
<accession>X1TB38</accession>
<dbReference type="AlphaFoldDB" id="X1TB38"/>
<dbReference type="EMBL" id="BARW01016271">
    <property type="protein sequence ID" value="GAJ02543.1"/>
    <property type="molecule type" value="Genomic_DNA"/>
</dbReference>
<sequence>IDVFASRYGWTVEEILAMGVRDIRILLRAILRGG</sequence>